<name>A0A0F9PFS7_9ZZZZ</name>
<dbReference type="AlphaFoldDB" id="A0A0F9PFS7"/>
<proteinExistence type="predicted"/>
<accession>A0A0F9PFS7</accession>
<organism evidence="1">
    <name type="scientific">marine sediment metagenome</name>
    <dbReference type="NCBI Taxonomy" id="412755"/>
    <lineage>
        <taxon>unclassified sequences</taxon>
        <taxon>metagenomes</taxon>
        <taxon>ecological metagenomes</taxon>
    </lineage>
</organism>
<reference evidence="1" key="1">
    <citation type="journal article" date="2015" name="Nature">
        <title>Complex archaea that bridge the gap between prokaryotes and eukaryotes.</title>
        <authorList>
            <person name="Spang A."/>
            <person name="Saw J.H."/>
            <person name="Jorgensen S.L."/>
            <person name="Zaremba-Niedzwiedzka K."/>
            <person name="Martijn J."/>
            <person name="Lind A.E."/>
            <person name="van Eijk R."/>
            <person name="Schleper C."/>
            <person name="Guy L."/>
            <person name="Ettema T.J."/>
        </authorList>
    </citation>
    <scope>NUCLEOTIDE SEQUENCE</scope>
</reference>
<dbReference type="EMBL" id="LAZR01002519">
    <property type="protein sequence ID" value="KKN28999.1"/>
    <property type="molecule type" value="Genomic_DNA"/>
</dbReference>
<gene>
    <name evidence="1" type="ORF">LCGC14_0848650</name>
</gene>
<sequence>MISKDVFKVRLIATWEGEAESVSDANEKADNYWASKLDEATHEVTQREIWVDEGG</sequence>
<evidence type="ECO:0000313" key="1">
    <source>
        <dbReference type="EMBL" id="KKN28999.1"/>
    </source>
</evidence>
<comment type="caution">
    <text evidence="1">The sequence shown here is derived from an EMBL/GenBank/DDBJ whole genome shotgun (WGS) entry which is preliminary data.</text>
</comment>
<protein>
    <submittedName>
        <fullName evidence="1">Uncharacterized protein</fullName>
    </submittedName>
</protein>